<dbReference type="Proteomes" id="UP001301769">
    <property type="component" value="Unassembled WGS sequence"/>
</dbReference>
<dbReference type="Gene3D" id="3.40.50.720">
    <property type="entry name" value="NAD(P)-binding Rossmann-like Domain"/>
    <property type="match status" value="1"/>
</dbReference>
<dbReference type="EMBL" id="MU858109">
    <property type="protein sequence ID" value="KAK4213430.1"/>
    <property type="molecule type" value="Genomic_DNA"/>
</dbReference>
<evidence type="ECO:0000256" key="1">
    <source>
        <dbReference type="ARBA" id="ARBA00023002"/>
    </source>
</evidence>
<evidence type="ECO:0000313" key="2">
    <source>
        <dbReference type="EMBL" id="KAK4213430.1"/>
    </source>
</evidence>
<reference evidence="2" key="1">
    <citation type="journal article" date="2023" name="Mol. Phylogenet. Evol.">
        <title>Genome-scale phylogeny and comparative genomics of the fungal order Sordariales.</title>
        <authorList>
            <person name="Hensen N."/>
            <person name="Bonometti L."/>
            <person name="Westerberg I."/>
            <person name="Brannstrom I.O."/>
            <person name="Guillou S."/>
            <person name="Cros-Aarteil S."/>
            <person name="Calhoun S."/>
            <person name="Haridas S."/>
            <person name="Kuo A."/>
            <person name="Mondo S."/>
            <person name="Pangilinan J."/>
            <person name="Riley R."/>
            <person name="LaButti K."/>
            <person name="Andreopoulos B."/>
            <person name="Lipzen A."/>
            <person name="Chen C."/>
            <person name="Yan M."/>
            <person name="Daum C."/>
            <person name="Ng V."/>
            <person name="Clum A."/>
            <person name="Steindorff A."/>
            <person name="Ohm R.A."/>
            <person name="Martin F."/>
            <person name="Silar P."/>
            <person name="Natvig D.O."/>
            <person name="Lalanne C."/>
            <person name="Gautier V."/>
            <person name="Ament-Velasquez S.L."/>
            <person name="Kruys A."/>
            <person name="Hutchinson M.I."/>
            <person name="Powell A.J."/>
            <person name="Barry K."/>
            <person name="Miller A.N."/>
            <person name="Grigoriev I.V."/>
            <person name="Debuchy R."/>
            <person name="Gladieux P."/>
            <person name="Hiltunen Thoren M."/>
            <person name="Johannesson H."/>
        </authorList>
    </citation>
    <scope>NUCLEOTIDE SEQUENCE</scope>
    <source>
        <strain evidence="2">PSN293</strain>
    </source>
</reference>
<proteinExistence type="predicted"/>
<dbReference type="PRINTS" id="PR00081">
    <property type="entry name" value="GDHRDH"/>
</dbReference>
<organism evidence="2 3">
    <name type="scientific">Rhypophila decipiens</name>
    <dbReference type="NCBI Taxonomy" id="261697"/>
    <lineage>
        <taxon>Eukaryota</taxon>
        <taxon>Fungi</taxon>
        <taxon>Dikarya</taxon>
        <taxon>Ascomycota</taxon>
        <taxon>Pezizomycotina</taxon>
        <taxon>Sordariomycetes</taxon>
        <taxon>Sordariomycetidae</taxon>
        <taxon>Sordariales</taxon>
        <taxon>Naviculisporaceae</taxon>
        <taxon>Rhypophila</taxon>
    </lineage>
</organism>
<dbReference type="Pfam" id="PF00106">
    <property type="entry name" value="adh_short"/>
    <property type="match status" value="1"/>
</dbReference>
<evidence type="ECO:0008006" key="4">
    <source>
        <dbReference type="Google" id="ProtNLM"/>
    </source>
</evidence>
<keyword evidence="1" id="KW-0560">Oxidoreductase</keyword>
<sequence length="439" mass="47745">MRCPDRPALAFYNHCCSRISSHACSFRSARQTLPQTSSSLAASGTKIILNNPQATSVKTPKLTGKQGIRSFSTTQKTKMPLPIKSYLTSQLFTKLPVPTEQFTSQTIIVTGSNTGIGLEAARYFVDLGAGKVILAVRDVAKGQAALESIRKSTACPEGVVEVWELDLLSYDSVLGFARRAVDELARIDVLVANAGVYFTRFSTVELLSSGPGTGAESRGVVTGHGDEATIVVNVISHMLLALMLLPKMRETAVETGKNGVITFTGSFTHYMTDFEERRAATERDGSIFEELADEKKAKMGERYYVSKLIQLLIIREFAHQLRISESSDATGSKKGRIITSAVNPGFVATDILRNRGYLSQLGVVVLRKVMARTAEEGARTVVHGAVGGEETHGEYLDDCRVGTVSPFVASEEGQQVQKQLWKELVDKLEIIHPGILSNI</sequence>
<dbReference type="GO" id="GO:0016491">
    <property type="term" value="F:oxidoreductase activity"/>
    <property type="evidence" value="ECO:0007669"/>
    <property type="project" value="UniProtKB-KW"/>
</dbReference>
<reference evidence="2" key="2">
    <citation type="submission" date="2023-05" db="EMBL/GenBank/DDBJ databases">
        <authorList>
            <consortium name="Lawrence Berkeley National Laboratory"/>
            <person name="Steindorff A."/>
            <person name="Hensen N."/>
            <person name="Bonometti L."/>
            <person name="Westerberg I."/>
            <person name="Brannstrom I.O."/>
            <person name="Guillou S."/>
            <person name="Cros-Aarteil S."/>
            <person name="Calhoun S."/>
            <person name="Haridas S."/>
            <person name="Kuo A."/>
            <person name="Mondo S."/>
            <person name="Pangilinan J."/>
            <person name="Riley R."/>
            <person name="Labutti K."/>
            <person name="Andreopoulos B."/>
            <person name="Lipzen A."/>
            <person name="Chen C."/>
            <person name="Yanf M."/>
            <person name="Daum C."/>
            <person name="Ng V."/>
            <person name="Clum A."/>
            <person name="Ohm R."/>
            <person name="Martin F."/>
            <person name="Silar P."/>
            <person name="Natvig D."/>
            <person name="Lalanne C."/>
            <person name="Gautier V."/>
            <person name="Ament-Velasquez S.L."/>
            <person name="Kruys A."/>
            <person name="Hutchinson M.I."/>
            <person name="Powell A.J."/>
            <person name="Barry K."/>
            <person name="Miller A.N."/>
            <person name="Grigoriev I.V."/>
            <person name="Debuchy R."/>
            <person name="Gladieux P."/>
            <person name="Thoren M.H."/>
            <person name="Johannesson H."/>
        </authorList>
    </citation>
    <scope>NUCLEOTIDE SEQUENCE</scope>
    <source>
        <strain evidence="2">PSN293</strain>
    </source>
</reference>
<comment type="caution">
    <text evidence="2">The sequence shown here is derived from an EMBL/GenBank/DDBJ whole genome shotgun (WGS) entry which is preliminary data.</text>
</comment>
<dbReference type="AlphaFoldDB" id="A0AAN7B9W3"/>
<gene>
    <name evidence="2" type="ORF">QBC37DRAFT_423085</name>
</gene>
<dbReference type="InterPro" id="IPR002347">
    <property type="entry name" value="SDR_fam"/>
</dbReference>
<dbReference type="PANTHER" id="PTHR43157">
    <property type="entry name" value="PHOSPHATIDYLINOSITOL-GLYCAN BIOSYNTHESIS CLASS F PROTEIN-RELATED"/>
    <property type="match status" value="1"/>
</dbReference>
<dbReference type="InterPro" id="IPR036291">
    <property type="entry name" value="NAD(P)-bd_dom_sf"/>
</dbReference>
<name>A0AAN7B9W3_9PEZI</name>
<dbReference type="SUPFAM" id="SSF51735">
    <property type="entry name" value="NAD(P)-binding Rossmann-fold domains"/>
    <property type="match status" value="1"/>
</dbReference>
<accession>A0AAN7B9W3</accession>
<dbReference type="PANTHER" id="PTHR43157:SF31">
    <property type="entry name" value="PHOSPHATIDYLINOSITOL-GLYCAN BIOSYNTHESIS CLASS F PROTEIN"/>
    <property type="match status" value="1"/>
</dbReference>
<protein>
    <recommendedName>
        <fullName evidence="4">NAD(P)-binding protein</fullName>
    </recommendedName>
</protein>
<keyword evidence="3" id="KW-1185">Reference proteome</keyword>
<evidence type="ECO:0000313" key="3">
    <source>
        <dbReference type="Proteomes" id="UP001301769"/>
    </source>
</evidence>